<keyword evidence="4" id="KW-1185">Reference proteome</keyword>
<evidence type="ECO:0000256" key="2">
    <source>
        <dbReference type="ARBA" id="ARBA00023002"/>
    </source>
</evidence>
<dbReference type="GO" id="GO:0016491">
    <property type="term" value="F:oxidoreductase activity"/>
    <property type="evidence" value="ECO:0007669"/>
    <property type="project" value="UniProtKB-KW"/>
</dbReference>
<protein>
    <recommendedName>
        <fullName evidence="5">SDR family NAD(P)-dependent oxidoreductase</fullName>
    </recommendedName>
</protein>
<reference evidence="3" key="2">
    <citation type="submission" date="2020-09" db="EMBL/GenBank/DDBJ databases">
        <authorList>
            <person name="Sun Q."/>
            <person name="Zhou Y."/>
        </authorList>
    </citation>
    <scope>NUCLEOTIDE SEQUENCE</scope>
    <source>
        <strain evidence="3">CGMCC 1.16548</strain>
    </source>
</reference>
<comment type="similarity">
    <text evidence="1">Belongs to the short-chain dehydrogenases/reductases (SDR) family.</text>
</comment>
<evidence type="ECO:0000313" key="3">
    <source>
        <dbReference type="EMBL" id="GHF26457.1"/>
    </source>
</evidence>
<dbReference type="AlphaFoldDB" id="A0A8J3M330"/>
<name>A0A8J3M330_9MICO</name>
<comment type="caution">
    <text evidence="3">The sequence shown here is derived from an EMBL/GenBank/DDBJ whole genome shotgun (WGS) entry which is preliminary data.</text>
</comment>
<evidence type="ECO:0008006" key="5">
    <source>
        <dbReference type="Google" id="ProtNLM"/>
    </source>
</evidence>
<dbReference type="SUPFAM" id="SSF51735">
    <property type="entry name" value="NAD(P)-binding Rossmann-fold domains"/>
    <property type="match status" value="1"/>
</dbReference>
<dbReference type="EMBL" id="BNAI01000012">
    <property type="protein sequence ID" value="GHF26457.1"/>
    <property type="molecule type" value="Genomic_DNA"/>
</dbReference>
<dbReference type="InterPro" id="IPR036291">
    <property type="entry name" value="NAD(P)-bd_dom_sf"/>
</dbReference>
<sequence length="138" mass="14792">MDEFREIVDTNLTSTATVIDAALSDLRSSRGSVVVVSSQSAWQFNAGAGVAYSASKAGLAALCRTLNNQERSAGVRACCLYPGDIATEFLRHRPAVPDEASQKLMLMPEDVARVVCFVINSPPHVRIDELVLTPVSQA</sequence>
<accession>A0A8J3M330</accession>
<organism evidence="3 4">
    <name type="scientific">Pseudolysinimonas yzui</name>
    <dbReference type="NCBI Taxonomy" id="2708254"/>
    <lineage>
        <taxon>Bacteria</taxon>
        <taxon>Bacillati</taxon>
        <taxon>Actinomycetota</taxon>
        <taxon>Actinomycetes</taxon>
        <taxon>Micrococcales</taxon>
        <taxon>Microbacteriaceae</taxon>
        <taxon>Pseudolysinimonas</taxon>
    </lineage>
</organism>
<evidence type="ECO:0000313" key="4">
    <source>
        <dbReference type="Proteomes" id="UP000617531"/>
    </source>
</evidence>
<dbReference type="Pfam" id="PF00106">
    <property type="entry name" value="adh_short"/>
    <property type="match status" value="1"/>
</dbReference>
<gene>
    <name evidence="3" type="ORF">GCM10011600_29260</name>
</gene>
<dbReference type="PANTHER" id="PTHR43115">
    <property type="entry name" value="DEHYDROGENASE/REDUCTASE SDR FAMILY MEMBER 11"/>
    <property type="match status" value="1"/>
</dbReference>
<proteinExistence type="inferred from homology"/>
<dbReference type="PRINTS" id="PR00081">
    <property type="entry name" value="GDHRDH"/>
</dbReference>
<dbReference type="PANTHER" id="PTHR43115:SF4">
    <property type="entry name" value="DEHYDROGENASE_REDUCTASE SDR FAMILY MEMBER 11"/>
    <property type="match status" value="1"/>
</dbReference>
<evidence type="ECO:0000256" key="1">
    <source>
        <dbReference type="ARBA" id="ARBA00006484"/>
    </source>
</evidence>
<reference evidence="3" key="1">
    <citation type="journal article" date="2014" name="Int. J. Syst. Evol. Microbiol.">
        <title>Complete genome sequence of Corynebacterium casei LMG S-19264T (=DSM 44701T), isolated from a smear-ripened cheese.</title>
        <authorList>
            <consortium name="US DOE Joint Genome Institute (JGI-PGF)"/>
            <person name="Walter F."/>
            <person name="Albersmeier A."/>
            <person name="Kalinowski J."/>
            <person name="Ruckert C."/>
        </authorList>
    </citation>
    <scope>NUCLEOTIDE SEQUENCE</scope>
    <source>
        <strain evidence="3">CGMCC 1.16548</strain>
    </source>
</reference>
<dbReference type="InterPro" id="IPR002347">
    <property type="entry name" value="SDR_fam"/>
</dbReference>
<dbReference type="Proteomes" id="UP000617531">
    <property type="component" value="Unassembled WGS sequence"/>
</dbReference>
<keyword evidence="2" id="KW-0560">Oxidoreductase</keyword>
<dbReference type="Gene3D" id="3.40.50.720">
    <property type="entry name" value="NAD(P)-binding Rossmann-like Domain"/>
    <property type="match status" value="1"/>
</dbReference>